<dbReference type="PROSITE" id="PS51257">
    <property type="entry name" value="PROKAR_LIPOPROTEIN"/>
    <property type="match status" value="1"/>
</dbReference>
<name>A0A154BNW8_ANASB</name>
<proteinExistence type="inferred from homology"/>
<dbReference type="CDD" id="cd14748">
    <property type="entry name" value="PBP2_UgpB"/>
    <property type="match status" value="1"/>
</dbReference>
<sequence>MEGERMVSKKLIAVLVLVAFAALLTGCGATKEAPAADTKKPVKVVFWYSLAGKISETTKKMVEEFNKTHPDIQVEAIYQGSYDDSINKLKQSIQSKSAPHVIQIYDIGTRFMIDSKSVVPAQKWIDTDKIDVAKFEKNIMGYYTVDNKLYSMPFNTSTPILYYNKDAFKAAGLDPEKPPRTFEEVAEAARKLTVKEGGKVTRSGMSIAIYGWFFEQLMALQNATYANNNNGRDSLATAVTINGPEGEKILNWWNDMVKEGSAANMGRKTADTQKAFVGGQIAMTIDSTAVLGDIMNGVGGKFQVGTAFMPRPADSKGGVIIGGGSLWMLSGHSDKEEKAAWEFVKFMTSAKQQAYWHINTGYFPVTQLAYDDPDLKKHQEKYPQFKVAVDQLHATPVTRPTQGALLGVFTQARQEVEGAIERTLTGQASAKDSLTKAQDTINASIGRYNQTIK</sequence>
<evidence type="ECO:0000313" key="6">
    <source>
        <dbReference type="Proteomes" id="UP000076268"/>
    </source>
</evidence>
<dbReference type="SUPFAM" id="SSF53850">
    <property type="entry name" value="Periplasmic binding protein-like II"/>
    <property type="match status" value="1"/>
</dbReference>
<dbReference type="InterPro" id="IPR050490">
    <property type="entry name" value="Bact_solute-bd_prot1"/>
</dbReference>
<accession>A0A154BNW8</accession>
<reference evidence="5 6" key="1">
    <citation type="submission" date="2016-02" db="EMBL/GenBank/DDBJ databases">
        <title>Anaerosporomusa subterraneum gen. nov., sp. nov., a spore-forming obligate anaerobe isolated from saprolite.</title>
        <authorList>
            <person name="Choi J.K."/>
            <person name="Shah M."/>
            <person name="Yee N."/>
        </authorList>
    </citation>
    <scope>NUCLEOTIDE SEQUENCE [LARGE SCALE GENOMIC DNA]</scope>
    <source>
        <strain evidence="5 6">RU4</strain>
    </source>
</reference>
<protein>
    <submittedName>
        <fullName evidence="5">ABC transporter substrate-binding protein</fullName>
    </submittedName>
</protein>
<gene>
    <name evidence="5" type="ORF">AXX12_12850</name>
</gene>
<keyword evidence="3" id="KW-0813">Transport</keyword>
<evidence type="ECO:0000256" key="2">
    <source>
        <dbReference type="ARBA" id="ARBA00008520"/>
    </source>
</evidence>
<keyword evidence="6" id="KW-1185">Reference proteome</keyword>
<organism evidence="5 6">
    <name type="scientific">Anaerosporomusa subterranea</name>
    <dbReference type="NCBI Taxonomy" id="1794912"/>
    <lineage>
        <taxon>Bacteria</taxon>
        <taxon>Bacillati</taxon>
        <taxon>Bacillota</taxon>
        <taxon>Negativicutes</taxon>
        <taxon>Acetonemataceae</taxon>
        <taxon>Anaerosporomusa</taxon>
    </lineage>
</organism>
<evidence type="ECO:0000256" key="4">
    <source>
        <dbReference type="ARBA" id="ARBA00022729"/>
    </source>
</evidence>
<evidence type="ECO:0000256" key="3">
    <source>
        <dbReference type="ARBA" id="ARBA00022448"/>
    </source>
</evidence>
<evidence type="ECO:0000313" key="5">
    <source>
        <dbReference type="EMBL" id="KYZ75589.1"/>
    </source>
</evidence>
<dbReference type="PANTHER" id="PTHR43649">
    <property type="entry name" value="ARABINOSE-BINDING PROTEIN-RELATED"/>
    <property type="match status" value="1"/>
</dbReference>
<dbReference type="GO" id="GO:0030313">
    <property type="term" value="C:cell envelope"/>
    <property type="evidence" value="ECO:0007669"/>
    <property type="project" value="UniProtKB-SubCell"/>
</dbReference>
<dbReference type="PANTHER" id="PTHR43649:SF31">
    <property type="entry name" value="SN-GLYCEROL-3-PHOSPHATE-BINDING PERIPLASMIC PROTEIN UGPB"/>
    <property type="match status" value="1"/>
</dbReference>
<dbReference type="EMBL" id="LSGP01000023">
    <property type="protein sequence ID" value="KYZ75589.1"/>
    <property type="molecule type" value="Genomic_DNA"/>
</dbReference>
<comment type="subcellular location">
    <subcellularLocation>
        <location evidence="1">Cell envelope</location>
    </subcellularLocation>
</comment>
<dbReference type="InterPro" id="IPR006059">
    <property type="entry name" value="SBP"/>
</dbReference>
<dbReference type="AlphaFoldDB" id="A0A154BNW8"/>
<comment type="similarity">
    <text evidence="2">Belongs to the bacterial solute-binding protein 1 family.</text>
</comment>
<dbReference type="OrthoDB" id="9795467at2"/>
<dbReference type="Gene3D" id="3.40.190.10">
    <property type="entry name" value="Periplasmic binding protein-like II"/>
    <property type="match status" value="2"/>
</dbReference>
<evidence type="ECO:0000256" key="1">
    <source>
        <dbReference type="ARBA" id="ARBA00004196"/>
    </source>
</evidence>
<dbReference type="Pfam" id="PF13416">
    <property type="entry name" value="SBP_bac_8"/>
    <property type="match status" value="1"/>
</dbReference>
<dbReference type="STRING" id="1794912.AXX12_12850"/>
<keyword evidence="4" id="KW-0732">Signal</keyword>
<dbReference type="Proteomes" id="UP000076268">
    <property type="component" value="Unassembled WGS sequence"/>
</dbReference>
<comment type="caution">
    <text evidence="5">The sequence shown here is derived from an EMBL/GenBank/DDBJ whole genome shotgun (WGS) entry which is preliminary data.</text>
</comment>